<dbReference type="SUPFAM" id="SSF56059">
    <property type="entry name" value="Glutathione synthetase ATP-binding domain-like"/>
    <property type="match status" value="1"/>
</dbReference>
<reference evidence="2" key="1">
    <citation type="journal article" date="2019" name="Int. J. Syst. Evol. Microbiol.">
        <title>The Global Catalogue of Microorganisms (GCM) 10K type strain sequencing project: providing services to taxonomists for standard genome sequencing and annotation.</title>
        <authorList>
            <consortium name="The Broad Institute Genomics Platform"/>
            <consortium name="The Broad Institute Genome Sequencing Center for Infectious Disease"/>
            <person name="Wu L."/>
            <person name="Ma J."/>
        </authorList>
    </citation>
    <scope>NUCLEOTIDE SEQUENCE [LARGE SCALE GENOMIC DNA]</scope>
    <source>
        <strain evidence="2">JCM 17564</strain>
    </source>
</reference>
<sequence length="311" mass="33493">MSEIDGNAMDFSPAANRAAVVPAFAEKFGRPPLPPEDPRALLNDLVFARMIDPDWSPLARAMVDKVSAKEEAVRLCPGLRTAPTVAVIAMDGVDSPLALFDRLRPFAGRDLVAKPAQASGGIVFLRGLKRPANVATLHALATHDYAGVMREMQYAGLPRRVIVETLIPTRDGQPPDDLKFHCIGGEPIWCQVDHARFGGAWSRIFGVPEFAPMDPDDGLVMPAGMSLPSAERRAAMVAAARALSAPFDYVRVDLYDGLDGIVFGELTFTPAASLGIAPSALGSHRETETHRRFSRALMDAWRKGREGGNAG</sequence>
<gene>
    <name evidence="1" type="ORF">GCM10022281_25240</name>
</gene>
<evidence type="ECO:0000313" key="1">
    <source>
        <dbReference type="EMBL" id="GAA4043009.1"/>
    </source>
</evidence>
<protein>
    <recommendedName>
        <fullName evidence="3">Teichuronopeptide biosynthesis TupA-like protein</fullName>
    </recommendedName>
</protein>
<dbReference type="RefSeq" id="WP_344697451.1">
    <property type="nucleotide sequence ID" value="NZ_BAABBR010000001.1"/>
</dbReference>
<proteinExistence type="predicted"/>
<keyword evidence="2" id="KW-1185">Reference proteome</keyword>
<organism evidence="1 2">
    <name type="scientific">Sphingomonas rosea</name>
    <dbReference type="NCBI Taxonomy" id="335605"/>
    <lineage>
        <taxon>Bacteria</taxon>
        <taxon>Pseudomonadati</taxon>
        <taxon>Pseudomonadota</taxon>
        <taxon>Alphaproteobacteria</taxon>
        <taxon>Sphingomonadales</taxon>
        <taxon>Sphingomonadaceae</taxon>
        <taxon>Sphingomonas</taxon>
    </lineage>
</organism>
<dbReference type="EMBL" id="BAABBR010000001">
    <property type="protein sequence ID" value="GAA4043009.1"/>
    <property type="molecule type" value="Genomic_DNA"/>
</dbReference>
<accession>A0ABP7UGP1</accession>
<dbReference type="InterPro" id="IPR029465">
    <property type="entry name" value="ATPgrasp_TupA"/>
</dbReference>
<name>A0ABP7UGP1_9SPHN</name>
<dbReference type="Proteomes" id="UP001424459">
    <property type="component" value="Unassembled WGS sequence"/>
</dbReference>
<comment type="caution">
    <text evidence="1">The sequence shown here is derived from an EMBL/GenBank/DDBJ whole genome shotgun (WGS) entry which is preliminary data.</text>
</comment>
<dbReference type="Pfam" id="PF14305">
    <property type="entry name" value="ATPgrasp_TupA"/>
    <property type="match status" value="1"/>
</dbReference>
<evidence type="ECO:0000313" key="2">
    <source>
        <dbReference type="Proteomes" id="UP001424459"/>
    </source>
</evidence>
<evidence type="ECO:0008006" key="3">
    <source>
        <dbReference type="Google" id="ProtNLM"/>
    </source>
</evidence>